<evidence type="ECO:0000313" key="2">
    <source>
        <dbReference type="Proteomes" id="UP000886998"/>
    </source>
</evidence>
<proteinExistence type="predicted"/>
<dbReference type="Proteomes" id="UP000886998">
    <property type="component" value="Unassembled WGS sequence"/>
</dbReference>
<sequence length="145" mass="16858">MRKSAHKKHGHGDKSIFHIKYAELDNSPPWHVIVLKKQRLEYAPASLNLQQKRPVFSFIKVFRQKIQSYLVVADEFCSNLDEKSWLLHVHRKQARLVYTYALYSAIEELSRKKAVASESGRTALFSKSRQAKFREYSSSTNACTQ</sequence>
<dbReference type="EMBL" id="BMAV01008008">
    <property type="protein sequence ID" value="GFY51307.1"/>
    <property type="molecule type" value="Genomic_DNA"/>
</dbReference>
<dbReference type="AlphaFoldDB" id="A0A8X6XCM6"/>
<comment type="caution">
    <text evidence="1">The sequence shown here is derived from an EMBL/GenBank/DDBJ whole genome shotgun (WGS) entry which is preliminary data.</text>
</comment>
<keyword evidence="2" id="KW-1185">Reference proteome</keyword>
<reference evidence="1" key="1">
    <citation type="submission" date="2020-08" db="EMBL/GenBank/DDBJ databases">
        <title>Multicomponent nature underlies the extraordinary mechanical properties of spider dragline silk.</title>
        <authorList>
            <person name="Kono N."/>
            <person name="Nakamura H."/>
            <person name="Mori M."/>
            <person name="Yoshida Y."/>
            <person name="Ohtoshi R."/>
            <person name="Malay A.D."/>
            <person name="Moran D.A.P."/>
            <person name="Tomita M."/>
            <person name="Numata K."/>
            <person name="Arakawa K."/>
        </authorList>
    </citation>
    <scope>NUCLEOTIDE SEQUENCE</scope>
</reference>
<evidence type="ECO:0000313" key="1">
    <source>
        <dbReference type="EMBL" id="GFY51307.1"/>
    </source>
</evidence>
<accession>A0A8X6XCM6</accession>
<name>A0A8X6XCM6_9ARAC</name>
<organism evidence="1 2">
    <name type="scientific">Trichonephila inaurata madagascariensis</name>
    <dbReference type="NCBI Taxonomy" id="2747483"/>
    <lineage>
        <taxon>Eukaryota</taxon>
        <taxon>Metazoa</taxon>
        <taxon>Ecdysozoa</taxon>
        <taxon>Arthropoda</taxon>
        <taxon>Chelicerata</taxon>
        <taxon>Arachnida</taxon>
        <taxon>Araneae</taxon>
        <taxon>Araneomorphae</taxon>
        <taxon>Entelegynae</taxon>
        <taxon>Araneoidea</taxon>
        <taxon>Nephilidae</taxon>
        <taxon>Trichonephila</taxon>
        <taxon>Trichonephila inaurata</taxon>
    </lineage>
</organism>
<gene>
    <name evidence="1" type="ORF">TNIN_138951</name>
</gene>
<protein>
    <submittedName>
        <fullName evidence="1">Uncharacterized protein</fullName>
    </submittedName>
</protein>